<dbReference type="EMBL" id="JALHLE010000058">
    <property type="protein sequence ID" value="MCJ2181066.1"/>
    <property type="molecule type" value="Genomic_DNA"/>
</dbReference>
<name>A0ABT0B882_9SPHN</name>
<dbReference type="InterPro" id="IPR029479">
    <property type="entry name" value="Nitroreductase"/>
</dbReference>
<dbReference type="SUPFAM" id="SSF55469">
    <property type="entry name" value="FMN-dependent nitroreductase-like"/>
    <property type="match status" value="1"/>
</dbReference>
<keyword evidence="3" id="KW-1185">Reference proteome</keyword>
<dbReference type="CDD" id="cd02142">
    <property type="entry name" value="McbC_SagB-like_oxidoreductase"/>
    <property type="match status" value="1"/>
</dbReference>
<dbReference type="PANTHER" id="PTHR43745">
    <property type="entry name" value="NITROREDUCTASE MJ1384-RELATED"/>
    <property type="match status" value="1"/>
</dbReference>
<feature type="domain" description="Nitroreductase" evidence="1">
    <location>
        <begin position="191"/>
        <end position="369"/>
    </location>
</feature>
<protein>
    <submittedName>
        <fullName evidence="2">SagB family peptide dehydrogenase</fullName>
    </submittedName>
</protein>
<dbReference type="Proteomes" id="UP001162880">
    <property type="component" value="Unassembled WGS sequence"/>
</dbReference>
<evidence type="ECO:0000313" key="3">
    <source>
        <dbReference type="Proteomes" id="UP001162880"/>
    </source>
</evidence>
<dbReference type="NCBIfam" id="TIGR03605">
    <property type="entry name" value="antibiot_sagB"/>
    <property type="match status" value="1"/>
</dbReference>
<evidence type="ECO:0000259" key="1">
    <source>
        <dbReference type="Pfam" id="PF00881"/>
    </source>
</evidence>
<comment type="caution">
    <text evidence="2">The sequence shown here is derived from an EMBL/GenBank/DDBJ whole genome shotgun (WGS) entry which is preliminary data.</text>
</comment>
<dbReference type="InterPro" id="IPR052544">
    <property type="entry name" value="Bacteriocin_Proc_Enz"/>
</dbReference>
<accession>A0ABT0B882</accession>
<dbReference type="PANTHER" id="PTHR43745:SF2">
    <property type="entry name" value="NITROREDUCTASE MJ1384-RELATED"/>
    <property type="match status" value="1"/>
</dbReference>
<dbReference type="InterPro" id="IPR000415">
    <property type="entry name" value="Nitroreductase-like"/>
</dbReference>
<dbReference type="Pfam" id="PF00881">
    <property type="entry name" value="Nitroreductase"/>
    <property type="match status" value="1"/>
</dbReference>
<sequence>MAEADEPDAVLADERYADLRLTDGIELSVADGNIVLTNGATGARKAFAREDLAVLERFTDWIDPTALIQQALDDAGEEQGSAAAAIDRSIAVFRDLLSIGALSSRRDDLTGERIPSPGAGWEAAMRFLLETRTTDRTRFAVPEEYNAALAVKASLARQASAYLEVVDAPFIALPPPITSSRKGASFPKVLETRRTARRYADEALSEAHLSTLLYYGWGQLRTVPNPLGDVFVRKTSPSGGSLHPVEVYPVVLNVEGVAKGCYHYSVRRHGLEKISTGDPSEWIAAACGDQKWVEEAGVVFLLAAFLPRTAWKYDYSRVARAVMAEIGLSSQSALLTATWLGLGGFTTAALRDETFERQLSLDPLRQPVFSVVGAGALEPEISDHARPRYETALPVEGT</sequence>
<dbReference type="Gene3D" id="3.40.109.10">
    <property type="entry name" value="NADH Oxidase"/>
    <property type="match status" value="1"/>
</dbReference>
<gene>
    <name evidence="2" type="ORF">MTR64_21080</name>
</gene>
<organism evidence="2 3">
    <name type="scientific">Novosphingobium album</name>
    <name type="common">ex Hu et al. 2023</name>
    <dbReference type="NCBI Taxonomy" id="2930093"/>
    <lineage>
        <taxon>Bacteria</taxon>
        <taxon>Pseudomonadati</taxon>
        <taxon>Pseudomonadota</taxon>
        <taxon>Alphaproteobacteria</taxon>
        <taxon>Sphingomonadales</taxon>
        <taxon>Sphingomonadaceae</taxon>
        <taxon>Novosphingobium</taxon>
    </lineage>
</organism>
<dbReference type="InterPro" id="IPR020051">
    <property type="entry name" value="SagB-type_dehydrogenase"/>
</dbReference>
<evidence type="ECO:0000313" key="2">
    <source>
        <dbReference type="EMBL" id="MCJ2181066.1"/>
    </source>
</evidence>
<proteinExistence type="predicted"/>
<dbReference type="RefSeq" id="WP_243996537.1">
    <property type="nucleotide sequence ID" value="NZ_JALHLE010000058.1"/>
</dbReference>
<reference evidence="2" key="1">
    <citation type="submission" date="2022-03" db="EMBL/GenBank/DDBJ databases">
        <title>Identification of a novel bacterium isolated from mangrove sediments.</title>
        <authorList>
            <person name="Pan X."/>
        </authorList>
    </citation>
    <scope>NUCLEOTIDE SEQUENCE</scope>
    <source>
        <strain evidence="2">B2580</strain>
    </source>
</reference>